<sequence length="133" mass="15150">DALEQQTPPDKKHEEYSKQSNFPKAGPYKQKIDKDIKLPWLVDADEFQRMLSHGEYLSYENRLSLGGPCRAGKSTLASVLIDEEIPLKWNSTDGLVIFFGRNGIDIENKKMVPLKKGMLDVIPFKTVYFVSNC</sequence>
<dbReference type="OrthoDB" id="426293at2759"/>
<accession>A0A8B6GBN1</accession>
<proteinExistence type="predicted"/>
<gene>
    <name evidence="2" type="ORF">MGAL_10B036700</name>
</gene>
<dbReference type="EMBL" id="UYJE01008183">
    <property type="protein sequence ID" value="VDI61794.1"/>
    <property type="molecule type" value="Genomic_DNA"/>
</dbReference>
<evidence type="ECO:0000313" key="2">
    <source>
        <dbReference type="EMBL" id="VDI61794.1"/>
    </source>
</evidence>
<dbReference type="AlphaFoldDB" id="A0A8B6GBN1"/>
<feature type="region of interest" description="Disordered" evidence="1">
    <location>
        <begin position="1"/>
        <end position="28"/>
    </location>
</feature>
<evidence type="ECO:0000256" key="1">
    <source>
        <dbReference type="SAM" id="MobiDB-lite"/>
    </source>
</evidence>
<organism evidence="2 3">
    <name type="scientific">Mytilus galloprovincialis</name>
    <name type="common">Mediterranean mussel</name>
    <dbReference type="NCBI Taxonomy" id="29158"/>
    <lineage>
        <taxon>Eukaryota</taxon>
        <taxon>Metazoa</taxon>
        <taxon>Spiralia</taxon>
        <taxon>Lophotrochozoa</taxon>
        <taxon>Mollusca</taxon>
        <taxon>Bivalvia</taxon>
        <taxon>Autobranchia</taxon>
        <taxon>Pteriomorphia</taxon>
        <taxon>Mytilida</taxon>
        <taxon>Mytiloidea</taxon>
        <taxon>Mytilidae</taxon>
        <taxon>Mytilinae</taxon>
        <taxon>Mytilus</taxon>
    </lineage>
</organism>
<dbReference type="Proteomes" id="UP000596742">
    <property type="component" value="Unassembled WGS sequence"/>
</dbReference>
<name>A0A8B6GBN1_MYTGA</name>
<keyword evidence="3" id="KW-1185">Reference proteome</keyword>
<comment type="caution">
    <text evidence="2">The sequence shown here is derived from an EMBL/GenBank/DDBJ whole genome shotgun (WGS) entry which is preliminary data.</text>
</comment>
<protein>
    <submittedName>
        <fullName evidence="2">Uncharacterized protein</fullName>
    </submittedName>
</protein>
<reference evidence="2" key="1">
    <citation type="submission" date="2018-11" db="EMBL/GenBank/DDBJ databases">
        <authorList>
            <person name="Alioto T."/>
            <person name="Alioto T."/>
        </authorList>
    </citation>
    <scope>NUCLEOTIDE SEQUENCE</scope>
</reference>
<evidence type="ECO:0000313" key="3">
    <source>
        <dbReference type="Proteomes" id="UP000596742"/>
    </source>
</evidence>
<feature type="non-terminal residue" evidence="2">
    <location>
        <position position="133"/>
    </location>
</feature>